<keyword evidence="5" id="KW-0046">Antibiotic resistance</keyword>
<keyword evidence="3 5" id="KW-0808">Transferase</keyword>
<sequence>MKRTVWTRAALLEGLRSVGVAQGGAVFVHASMGAMGPVLGGARTVVAALADAVGAEGTLAMPAFSIDAYPASRQLGRDLNPSLDEAVPGFDAALSPAAGVGAIAETFRTWPGTRRSGHPVVSICARGPAAAGLVRRHALAFACGEGTPLHSFALVPDSKVLLLGVGWNRCSLLHTAETLAAHQRVKHRRFLWSDPETGERFWRETSDVADDGDRLFPLVGERFEEMEAVARGHVGAAEARVADAASLLGFASGWIDRRNAADGVVPG</sequence>
<dbReference type="OrthoDB" id="7330654at2"/>
<accession>A0A2T0X3X1</accession>
<dbReference type="AlphaFoldDB" id="A0A2T0X3X1"/>
<evidence type="ECO:0000256" key="2">
    <source>
        <dbReference type="ARBA" id="ARBA00012882"/>
    </source>
</evidence>
<dbReference type="InterPro" id="IPR028345">
    <property type="entry name" value="Antibiotic_NAT-like"/>
</dbReference>
<protein>
    <recommendedName>
        <fullName evidence="2 5">Aminoglycoside N(3)-acetyltransferase</fullName>
        <ecNumber evidence="5">2.3.1.-</ecNumber>
    </recommendedName>
</protein>
<evidence type="ECO:0000256" key="1">
    <source>
        <dbReference type="ARBA" id="ARBA00006383"/>
    </source>
</evidence>
<evidence type="ECO:0000256" key="4">
    <source>
        <dbReference type="ARBA" id="ARBA00023315"/>
    </source>
</evidence>
<dbReference type="PANTHER" id="PTHR11104">
    <property type="entry name" value="AMINOGLYCOSIDE N3-ACETYLTRANSFERASE"/>
    <property type="match status" value="1"/>
</dbReference>
<comment type="similarity">
    <text evidence="1 5">Belongs to the antibiotic N-acetyltransferase family.</text>
</comment>
<name>A0A2T0X3X1_9RHOB</name>
<dbReference type="RefSeq" id="WP_146132817.1">
    <property type="nucleotide sequence ID" value="NZ_PVTT01000002.1"/>
</dbReference>
<dbReference type="GO" id="GO:0046353">
    <property type="term" value="F:aminoglycoside 3-N-acetyltransferase activity"/>
    <property type="evidence" value="ECO:0007669"/>
    <property type="project" value="UniProtKB-EC"/>
</dbReference>
<dbReference type="GO" id="GO:0046677">
    <property type="term" value="P:response to antibiotic"/>
    <property type="evidence" value="ECO:0007669"/>
    <property type="project" value="UniProtKB-KW"/>
</dbReference>
<keyword evidence="4 5" id="KW-0012">Acyltransferase</keyword>
<comment type="catalytic activity">
    <reaction evidence="5">
        <text>a 2-deoxystreptamine antibiotic + acetyl-CoA = an N(3)-acetyl-2-deoxystreptamine antibiotic + CoA + H(+)</text>
        <dbReference type="Rhea" id="RHEA:12665"/>
        <dbReference type="ChEBI" id="CHEBI:15378"/>
        <dbReference type="ChEBI" id="CHEBI:57287"/>
        <dbReference type="ChEBI" id="CHEBI:57288"/>
        <dbReference type="ChEBI" id="CHEBI:57921"/>
        <dbReference type="ChEBI" id="CHEBI:77452"/>
        <dbReference type="EC" id="2.3.1.81"/>
    </reaction>
</comment>
<comment type="caution">
    <text evidence="6">The sequence shown here is derived from an EMBL/GenBank/DDBJ whole genome shotgun (WGS) entry which is preliminary data.</text>
</comment>
<evidence type="ECO:0000313" key="7">
    <source>
        <dbReference type="Proteomes" id="UP000238801"/>
    </source>
</evidence>
<proteinExistence type="inferred from homology"/>
<dbReference type="EC" id="2.3.1.-" evidence="5"/>
<evidence type="ECO:0000256" key="5">
    <source>
        <dbReference type="RuleBase" id="RU365031"/>
    </source>
</evidence>
<evidence type="ECO:0000256" key="3">
    <source>
        <dbReference type="ARBA" id="ARBA00022679"/>
    </source>
</evidence>
<dbReference type="SUPFAM" id="SSF110710">
    <property type="entry name" value="TTHA0583/YokD-like"/>
    <property type="match status" value="1"/>
</dbReference>
<dbReference type="EMBL" id="PVTT01000002">
    <property type="protein sequence ID" value="PRY93646.1"/>
    <property type="molecule type" value="Genomic_DNA"/>
</dbReference>
<reference evidence="6 7" key="1">
    <citation type="submission" date="2018-03" db="EMBL/GenBank/DDBJ databases">
        <title>Genomic Encyclopedia of Archaeal and Bacterial Type Strains, Phase II (KMG-II): from individual species to whole genera.</title>
        <authorList>
            <person name="Goeker M."/>
        </authorList>
    </citation>
    <scope>NUCLEOTIDE SEQUENCE [LARGE SCALE GENOMIC DNA]</scope>
    <source>
        <strain evidence="6 7">DSM 29318</strain>
    </source>
</reference>
<gene>
    <name evidence="6" type="ORF">BCF33_2527</name>
</gene>
<dbReference type="Pfam" id="PF02522">
    <property type="entry name" value="Antibiotic_NAT"/>
    <property type="match status" value="1"/>
</dbReference>
<keyword evidence="7" id="KW-1185">Reference proteome</keyword>
<evidence type="ECO:0000313" key="6">
    <source>
        <dbReference type="EMBL" id="PRY93646.1"/>
    </source>
</evidence>
<dbReference type="Proteomes" id="UP000238801">
    <property type="component" value="Unassembled WGS sequence"/>
</dbReference>
<dbReference type="PANTHER" id="PTHR11104:SF0">
    <property type="entry name" value="SPBETA PROPHAGE-DERIVED AMINOGLYCOSIDE N(3')-ACETYLTRANSFERASE-LIKE PROTEIN YOKD"/>
    <property type="match status" value="1"/>
</dbReference>
<organism evidence="6 7">
    <name type="scientific">Hasllibacter halocynthiae</name>
    <dbReference type="NCBI Taxonomy" id="595589"/>
    <lineage>
        <taxon>Bacteria</taxon>
        <taxon>Pseudomonadati</taxon>
        <taxon>Pseudomonadota</taxon>
        <taxon>Alphaproteobacteria</taxon>
        <taxon>Rhodobacterales</taxon>
        <taxon>Roseobacteraceae</taxon>
        <taxon>Hasllibacter</taxon>
    </lineage>
</organism>
<dbReference type="InterPro" id="IPR003679">
    <property type="entry name" value="Amioglycoside_AcTrfase"/>
</dbReference>